<protein>
    <submittedName>
        <fullName evidence="1">Uncharacterized protein</fullName>
    </submittedName>
</protein>
<accession>A0ACC2HTG1</accession>
<sequence length="207" mass="23446">MLFKCSKRGQLQASTLLESVASRGDRLVRADNIQKKVLERDEDVEDLVADERKQNKRRRNHGVHEIVVGRRNNGDQDKGRVSNSKKEIKQLPERVLAHLAALERPAEKPGVIDQRHSNAERVAKVHRRHRGELVDVFAAHPHALRIVVAHRVEEPVLRGQQTRRHAGIDDKGDERAEIGQCQGSAGDSECVERRRGVVVPRDKPTHD</sequence>
<comment type="caution">
    <text evidence="1">The sequence shown here is derived from an EMBL/GenBank/DDBJ whole genome shotgun (WGS) entry which is preliminary data.</text>
</comment>
<dbReference type="Proteomes" id="UP001153331">
    <property type="component" value="Unassembled WGS sequence"/>
</dbReference>
<evidence type="ECO:0000313" key="1">
    <source>
        <dbReference type="EMBL" id="KAJ8106256.1"/>
    </source>
</evidence>
<reference evidence="1" key="1">
    <citation type="submission" date="2022-11" db="EMBL/GenBank/DDBJ databases">
        <title>Genome Sequence of Boeremia exigua.</title>
        <authorList>
            <person name="Buettner E."/>
        </authorList>
    </citation>
    <scope>NUCLEOTIDE SEQUENCE</scope>
    <source>
        <strain evidence="1">CU02</strain>
    </source>
</reference>
<gene>
    <name evidence="1" type="ORF">OPT61_g9654</name>
</gene>
<proteinExistence type="predicted"/>
<dbReference type="EMBL" id="JAPHNI010001224">
    <property type="protein sequence ID" value="KAJ8106256.1"/>
    <property type="molecule type" value="Genomic_DNA"/>
</dbReference>
<keyword evidence="2" id="KW-1185">Reference proteome</keyword>
<name>A0ACC2HTG1_9PLEO</name>
<evidence type="ECO:0000313" key="2">
    <source>
        <dbReference type="Proteomes" id="UP001153331"/>
    </source>
</evidence>
<organism evidence="1 2">
    <name type="scientific">Boeremia exigua</name>
    <dbReference type="NCBI Taxonomy" id="749465"/>
    <lineage>
        <taxon>Eukaryota</taxon>
        <taxon>Fungi</taxon>
        <taxon>Dikarya</taxon>
        <taxon>Ascomycota</taxon>
        <taxon>Pezizomycotina</taxon>
        <taxon>Dothideomycetes</taxon>
        <taxon>Pleosporomycetidae</taxon>
        <taxon>Pleosporales</taxon>
        <taxon>Pleosporineae</taxon>
        <taxon>Didymellaceae</taxon>
        <taxon>Boeremia</taxon>
    </lineage>
</organism>